<comment type="caution">
    <text evidence="2">The sequence shown here is derived from an EMBL/GenBank/DDBJ whole genome shotgun (WGS) entry which is preliminary data.</text>
</comment>
<dbReference type="PRINTS" id="PR00111">
    <property type="entry name" value="ABHYDROLASE"/>
</dbReference>
<accession>A0ABT9Q221</accession>
<name>A0ABT9Q221_9HYPH</name>
<dbReference type="RefSeq" id="WP_306839274.1">
    <property type="nucleotide sequence ID" value="NZ_JAUSRF010000022.1"/>
</dbReference>
<gene>
    <name evidence="2" type="ORF">J2T09_004819</name>
</gene>
<organism evidence="2 3">
    <name type="scientific">Neorhizobium huautlense</name>
    <dbReference type="NCBI Taxonomy" id="67774"/>
    <lineage>
        <taxon>Bacteria</taxon>
        <taxon>Pseudomonadati</taxon>
        <taxon>Pseudomonadota</taxon>
        <taxon>Alphaproteobacteria</taxon>
        <taxon>Hyphomicrobiales</taxon>
        <taxon>Rhizobiaceae</taxon>
        <taxon>Rhizobium/Agrobacterium group</taxon>
        <taxon>Neorhizobium</taxon>
    </lineage>
</organism>
<dbReference type="Pfam" id="PF00561">
    <property type="entry name" value="Abhydrolase_1"/>
    <property type="match status" value="1"/>
</dbReference>
<proteinExistence type="predicted"/>
<dbReference type="EMBL" id="JAUSRF010000022">
    <property type="protein sequence ID" value="MDP9840039.1"/>
    <property type="molecule type" value="Genomic_DNA"/>
</dbReference>
<dbReference type="Proteomes" id="UP001241472">
    <property type="component" value="Unassembled WGS sequence"/>
</dbReference>
<feature type="domain" description="AB hydrolase-1" evidence="1">
    <location>
        <begin position="34"/>
        <end position="271"/>
    </location>
</feature>
<evidence type="ECO:0000313" key="2">
    <source>
        <dbReference type="EMBL" id="MDP9840039.1"/>
    </source>
</evidence>
<reference evidence="2 3" key="1">
    <citation type="submission" date="2023-07" db="EMBL/GenBank/DDBJ databases">
        <title>Sorghum-associated microbial communities from plants grown in Nebraska, USA.</title>
        <authorList>
            <person name="Schachtman D."/>
        </authorList>
    </citation>
    <scope>NUCLEOTIDE SEQUENCE [LARGE SCALE GENOMIC DNA]</scope>
    <source>
        <strain evidence="2 3">DS1307</strain>
    </source>
</reference>
<dbReference type="InterPro" id="IPR050471">
    <property type="entry name" value="AB_hydrolase"/>
</dbReference>
<dbReference type="InterPro" id="IPR029058">
    <property type="entry name" value="AB_hydrolase_fold"/>
</dbReference>
<keyword evidence="3" id="KW-1185">Reference proteome</keyword>
<evidence type="ECO:0000313" key="3">
    <source>
        <dbReference type="Proteomes" id="UP001241472"/>
    </source>
</evidence>
<dbReference type="SUPFAM" id="SSF53474">
    <property type="entry name" value="alpha/beta-Hydrolases"/>
    <property type="match status" value="1"/>
</dbReference>
<dbReference type="PANTHER" id="PTHR43433:SF5">
    <property type="entry name" value="AB HYDROLASE-1 DOMAIN-CONTAINING PROTEIN"/>
    <property type="match status" value="1"/>
</dbReference>
<dbReference type="InterPro" id="IPR000073">
    <property type="entry name" value="AB_hydrolase_1"/>
</dbReference>
<evidence type="ECO:0000259" key="1">
    <source>
        <dbReference type="Pfam" id="PF00561"/>
    </source>
</evidence>
<protein>
    <submittedName>
        <fullName evidence="2">Pimeloyl-ACP methyl ester carboxylesterase</fullName>
    </submittedName>
</protein>
<dbReference type="PANTHER" id="PTHR43433">
    <property type="entry name" value="HYDROLASE, ALPHA/BETA FOLD FAMILY PROTEIN"/>
    <property type="match status" value="1"/>
</dbReference>
<dbReference type="Gene3D" id="3.40.50.1820">
    <property type="entry name" value="alpha/beta hydrolase"/>
    <property type="match status" value="1"/>
</dbReference>
<sequence length="310" mass="33996">MTVSTYSLGHADQIISRGDTKIATRTCGASSDAPVLMLMGATLSMDGWPDELVTALAGRGLYVIRFDHRDTGQSSTVPFGQAEYTVEDMMDDTLAILDAYDLPKAHLVGMSLGGYIAQMIAVRLPERVATVTLISSEPLGWDGPPLPHISQEFLDHFSKLPTVDWDDPRAVTEFLMQSERLSAGSGGEFDENRAKAGVDRMLGRAQNISSMFNHGALSTTEDWAGQYRNVDQPTLVIHGEDDPILPIENGRALARSLPCARLLSMPGVGHELPARVLDFLTDEIAAHIGARHLHERDRLLFRRPRPTEPQ</sequence>